<comment type="caution">
    <text evidence="1">The sequence shown here is derived from an EMBL/GenBank/DDBJ whole genome shotgun (WGS) entry which is preliminary data.</text>
</comment>
<proteinExistence type="predicted"/>
<gene>
    <name evidence="1" type="ORF">M9H77_04997</name>
</gene>
<accession>A0ACC0CFV7</accession>
<name>A0ACC0CFV7_CATRO</name>
<keyword evidence="2" id="KW-1185">Reference proteome</keyword>
<dbReference type="Proteomes" id="UP001060085">
    <property type="component" value="Linkage Group LG01"/>
</dbReference>
<reference evidence="2" key="1">
    <citation type="journal article" date="2023" name="Nat. Plants">
        <title>Single-cell RNA sequencing provides a high-resolution roadmap for understanding the multicellular compartmentation of specialized metabolism.</title>
        <authorList>
            <person name="Sun S."/>
            <person name="Shen X."/>
            <person name="Li Y."/>
            <person name="Li Y."/>
            <person name="Wang S."/>
            <person name="Li R."/>
            <person name="Zhang H."/>
            <person name="Shen G."/>
            <person name="Guo B."/>
            <person name="Wei J."/>
            <person name="Xu J."/>
            <person name="St-Pierre B."/>
            <person name="Chen S."/>
            <person name="Sun C."/>
        </authorList>
    </citation>
    <scope>NUCLEOTIDE SEQUENCE [LARGE SCALE GENOMIC DNA]</scope>
</reference>
<evidence type="ECO:0000313" key="2">
    <source>
        <dbReference type="Proteomes" id="UP001060085"/>
    </source>
</evidence>
<sequence>MSSMSEKSLVLSRFLSCLIAISVFLLFLSSFSLIEFCGSSFKSSSNLQSILVNSEPICSKTNLVISENSFPPEIQIEKPSEALVSAKKADGLGYENEKQKMCDPSRALLRVYMYDLPPEFHFGLLHWRGGENQIWPDVSNPSQIPSYPGGLNLQHSIEYWLTLDLLASNNLNVVRPCSAVRVENSSEADIVYVPFFSSLSYNRYSKLQGKDRFSLNRMLQDKLIEFLKGRDEWKRFGGKDHLIVAHHPNSLLAARRKLGSSRFVLADFGRYPPSIANPDKDIIAPYKHMVRTISANNSLPFEKRPTLAFFQGAIYRKAGGMIRQELYYLLKNEKDVHFTFGSVRSNGISQAGRGMASSKFCLNIAGDTPSSNRLFDSVASHCVPVIISDEIEVPYKDVLDYSEFSIFVRGSDAVKKGYLLNLLRGIKREKWTKMWERLKEIGKHYEYQYPSQPGDAVDMIWQAVSRKISSVRLINNHRKDRYSRSLFT</sequence>
<protein>
    <submittedName>
        <fullName evidence="1">Uncharacterized protein</fullName>
    </submittedName>
</protein>
<organism evidence="1 2">
    <name type="scientific">Catharanthus roseus</name>
    <name type="common">Madagascar periwinkle</name>
    <name type="synonym">Vinca rosea</name>
    <dbReference type="NCBI Taxonomy" id="4058"/>
    <lineage>
        <taxon>Eukaryota</taxon>
        <taxon>Viridiplantae</taxon>
        <taxon>Streptophyta</taxon>
        <taxon>Embryophyta</taxon>
        <taxon>Tracheophyta</taxon>
        <taxon>Spermatophyta</taxon>
        <taxon>Magnoliopsida</taxon>
        <taxon>eudicotyledons</taxon>
        <taxon>Gunneridae</taxon>
        <taxon>Pentapetalae</taxon>
        <taxon>asterids</taxon>
        <taxon>lamiids</taxon>
        <taxon>Gentianales</taxon>
        <taxon>Apocynaceae</taxon>
        <taxon>Rauvolfioideae</taxon>
        <taxon>Vinceae</taxon>
        <taxon>Catharanthinae</taxon>
        <taxon>Catharanthus</taxon>
    </lineage>
</organism>
<evidence type="ECO:0000313" key="1">
    <source>
        <dbReference type="EMBL" id="KAI5683769.1"/>
    </source>
</evidence>
<dbReference type="EMBL" id="CM044701">
    <property type="protein sequence ID" value="KAI5683769.1"/>
    <property type="molecule type" value="Genomic_DNA"/>
</dbReference>